<protein>
    <submittedName>
        <fullName evidence="1">Uncharacterized protein</fullName>
    </submittedName>
</protein>
<keyword evidence="2" id="KW-1185">Reference proteome</keyword>
<dbReference type="AlphaFoldDB" id="A0A8R7Q1D6"/>
<dbReference type="EnsemblPlants" id="TuG1812G0400000239.01.T01">
    <property type="protein sequence ID" value="TuG1812G0400000239.01.T01.cds289132"/>
    <property type="gene ID" value="TuG1812G0400000239.01"/>
</dbReference>
<organism evidence="1 2">
    <name type="scientific">Triticum urartu</name>
    <name type="common">Red wild einkorn</name>
    <name type="synonym">Crithodium urartu</name>
    <dbReference type="NCBI Taxonomy" id="4572"/>
    <lineage>
        <taxon>Eukaryota</taxon>
        <taxon>Viridiplantae</taxon>
        <taxon>Streptophyta</taxon>
        <taxon>Embryophyta</taxon>
        <taxon>Tracheophyta</taxon>
        <taxon>Spermatophyta</taxon>
        <taxon>Magnoliopsida</taxon>
        <taxon>Liliopsida</taxon>
        <taxon>Poales</taxon>
        <taxon>Poaceae</taxon>
        <taxon>BOP clade</taxon>
        <taxon>Pooideae</taxon>
        <taxon>Triticodae</taxon>
        <taxon>Triticeae</taxon>
        <taxon>Triticinae</taxon>
        <taxon>Triticum</taxon>
    </lineage>
</organism>
<dbReference type="Proteomes" id="UP000015106">
    <property type="component" value="Chromosome 4"/>
</dbReference>
<reference evidence="1" key="3">
    <citation type="submission" date="2022-06" db="UniProtKB">
        <authorList>
            <consortium name="EnsemblPlants"/>
        </authorList>
    </citation>
    <scope>IDENTIFICATION</scope>
</reference>
<evidence type="ECO:0000313" key="1">
    <source>
        <dbReference type="EnsemblPlants" id="TuG1812G0400000239.01.T01.cds289132"/>
    </source>
</evidence>
<name>A0A8R7Q1D6_TRIUA</name>
<accession>A0A8R7Q1D6</accession>
<dbReference type="Gramene" id="TuG1812G0400000239.01.T01">
    <property type="protein sequence ID" value="TuG1812G0400000239.01.T01.cds289132"/>
    <property type="gene ID" value="TuG1812G0400000239.01"/>
</dbReference>
<reference evidence="2" key="1">
    <citation type="journal article" date="2013" name="Nature">
        <title>Draft genome of the wheat A-genome progenitor Triticum urartu.</title>
        <authorList>
            <person name="Ling H.Q."/>
            <person name="Zhao S."/>
            <person name="Liu D."/>
            <person name="Wang J."/>
            <person name="Sun H."/>
            <person name="Zhang C."/>
            <person name="Fan H."/>
            <person name="Li D."/>
            <person name="Dong L."/>
            <person name="Tao Y."/>
            <person name="Gao C."/>
            <person name="Wu H."/>
            <person name="Li Y."/>
            <person name="Cui Y."/>
            <person name="Guo X."/>
            <person name="Zheng S."/>
            <person name="Wang B."/>
            <person name="Yu K."/>
            <person name="Liang Q."/>
            <person name="Yang W."/>
            <person name="Lou X."/>
            <person name="Chen J."/>
            <person name="Feng M."/>
            <person name="Jian J."/>
            <person name="Zhang X."/>
            <person name="Luo G."/>
            <person name="Jiang Y."/>
            <person name="Liu J."/>
            <person name="Wang Z."/>
            <person name="Sha Y."/>
            <person name="Zhang B."/>
            <person name="Wu H."/>
            <person name="Tang D."/>
            <person name="Shen Q."/>
            <person name="Xue P."/>
            <person name="Zou S."/>
            <person name="Wang X."/>
            <person name="Liu X."/>
            <person name="Wang F."/>
            <person name="Yang Y."/>
            <person name="An X."/>
            <person name="Dong Z."/>
            <person name="Zhang K."/>
            <person name="Zhang X."/>
            <person name="Luo M.C."/>
            <person name="Dvorak J."/>
            <person name="Tong Y."/>
            <person name="Wang J."/>
            <person name="Yang H."/>
            <person name="Li Z."/>
            <person name="Wang D."/>
            <person name="Zhang A."/>
            <person name="Wang J."/>
        </authorList>
    </citation>
    <scope>NUCLEOTIDE SEQUENCE</scope>
    <source>
        <strain evidence="2">cv. G1812</strain>
    </source>
</reference>
<evidence type="ECO:0000313" key="2">
    <source>
        <dbReference type="Proteomes" id="UP000015106"/>
    </source>
</evidence>
<reference evidence="1" key="2">
    <citation type="submission" date="2018-03" db="EMBL/GenBank/DDBJ databases">
        <title>The Triticum urartu genome reveals the dynamic nature of wheat genome evolution.</title>
        <authorList>
            <person name="Ling H."/>
            <person name="Ma B."/>
            <person name="Shi X."/>
            <person name="Liu H."/>
            <person name="Dong L."/>
            <person name="Sun H."/>
            <person name="Cao Y."/>
            <person name="Gao Q."/>
            <person name="Zheng S."/>
            <person name="Li Y."/>
            <person name="Yu Y."/>
            <person name="Du H."/>
            <person name="Qi M."/>
            <person name="Li Y."/>
            <person name="Yu H."/>
            <person name="Cui Y."/>
            <person name="Wang N."/>
            <person name="Chen C."/>
            <person name="Wu H."/>
            <person name="Zhao Y."/>
            <person name="Zhang J."/>
            <person name="Li Y."/>
            <person name="Zhou W."/>
            <person name="Zhang B."/>
            <person name="Hu W."/>
            <person name="Eijk M."/>
            <person name="Tang J."/>
            <person name="Witsenboer H."/>
            <person name="Zhao S."/>
            <person name="Li Z."/>
            <person name="Zhang A."/>
            <person name="Wang D."/>
            <person name="Liang C."/>
        </authorList>
    </citation>
    <scope>NUCLEOTIDE SEQUENCE [LARGE SCALE GENOMIC DNA]</scope>
    <source>
        <strain evidence="1">cv. G1812</strain>
    </source>
</reference>
<proteinExistence type="predicted"/>
<sequence>MHACTSCVHGARDRCALRSASPGSLGLACDSHVATPERLPGIHPWHVRTYYVHGA</sequence>